<dbReference type="AlphaFoldDB" id="A0A0A0D984"/>
<organism evidence="2 3">
    <name type="scientific">Inquilinus limosus MP06</name>
    <dbReference type="NCBI Taxonomy" id="1398085"/>
    <lineage>
        <taxon>Bacteria</taxon>
        <taxon>Pseudomonadati</taxon>
        <taxon>Pseudomonadota</taxon>
        <taxon>Alphaproteobacteria</taxon>
        <taxon>Rhodospirillales</taxon>
        <taxon>Rhodospirillaceae</taxon>
        <taxon>Inquilinus</taxon>
    </lineage>
</organism>
<dbReference type="RefSeq" id="WP_034838489.1">
    <property type="nucleotide sequence ID" value="NZ_JANX01000172.1"/>
</dbReference>
<sequence length="281" mass="29770">MPDGIEIIADGHRTRLKWHRLQRRPEDIPFTPARLREGMALGASMEVDLRRRADGGFACLHDDTLDRETTGRGPVAAATFADLRALHMRGKDGTPTGERLLLLEDLAELAATGADTATLVQLDLKETDAALDDRNVDAFRSALAPVAGRFILSGGDWAAVRRLGAAMPGLRLGFDPCDDGTLATLHSAADAGRFIATALDRAPEAAMIYLSYPIVLRADTLGVDLIAACHAAGRTVDAWTLNPDHPGAAAALARLVALRADQITTDAPGVLEAMSGATPRA</sequence>
<dbReference type="GO" id="GO:0006629">
    <property type="term" value="P:lipid metabolic process"/>
    <property type="evidence" value="ECO:0007669"/>
    <property type="project" value="InterPro"/>
</dbReference>
<dbReference type="GO" id="GO:0008081">
    <property type="term" value="F:phosphoric diester hydrolase activity"/>
    <property type="evidence" value="ECO:0007669"/>
    <property type="project" value="InterPro"/>
</dbReference>
<evidence type="ECO:0000313" key="3">
    <source>
        <dbReference type="Proteomes" id="UP000029995"/>
    </source>
</evidence>
<dbReference type="Proteomes" id="UP000029995">
    <property type="component" value="Unassembled WGS sequence"/>
</dbReference>
<dbReference type="SUPFAM" id="SSF51695">
    <property type="entry name" value="PLC-like phosphodiesterases"/>
    <property type="match status" value="1"/>
</dbReference>
<evidence type="ECO:0000259" key="1">
    <source>
        <dbReference type="PROSITE" id="PS51704"/>
    </source>
</evidence>
<dbReference type="InterPro" id="IPR017946">
    <property type="entry name" value="PLC-like_Pdiesterase_TIM-brl"/>
</dbReference>
<dbReference type="PROSITE" id="PS51704">
    <property type="entry name" value="GP_PDE"/>
    <property type="match status" value="1"/>
</dbReference>
<dbReference type="PANTHER" id="PTHR46211:SF14">
    <property type="entry name" value="GLYCEROPHOSPHODIESTER PHOSPHODIESTERASE"/>
    <property type="match status" value="1"/>
</dbReference>
<dbReference type="OrthoDB" id="9787897at2"/>
<feature type="domain" description="GP-PDE" evidence="1">
    <location>
        <begin position="7"/>
        <end position="275"/>
    </location>
</feature>
<comment type="caution">
    <text evidence="2">The sequence shown here is derived from an EMBL/GenBank/DDBJ whole genome shotgun (WGS) entry which is preliminary data.</text>
</comment>
<dbReference type="Gene3D" id="3.20.20.190">
    <property type="entry name" value="Phosphatidylinositol (PI) phosphodiesterase"/>
    <property type="match status" value="1"/>
</dbReference>
<dbReference type="InterPro" id="IPR030395">
    <property type="entry name" value="GP_PDE_dom"/>
</dbReference>
<accession>A0A0A0D984</accession>
<dbReference type="EMBL" id="JANX01000172">
    <property type="protein sequence ID" value="KGM33537.1"/>
    <property type="molecule type" value="Genomic_DNA"/>
</dbReference>
<reference evidence="2 3" key="1">
    <citation type="submission" date="2014-01" db="EMBL/GenBank/DDBJ databases">
        <title>Genome sequence determination for a cystic fibrosis isolate, Inquilinus limosus.</title>
        <authorList>
            <person name="Pino M."/>
            <person name="Di Conza J."/>
            <person name="Gutkind G."/>
        </authorList>
    </citation>
    <scope>NUCLEOTIDE SEQUENCE [LARGE SCALE GENOMIC DNA]</scope>
    <source>
        <strain evidence="2 3">MP06</strain>
    </source>
</reference>
<dbReference type="PANTHER" id="PTHR46211">
    <property type="entry name" value="GLYCEROPHOSPHORYL DIESTER PHOSPHODIESTERASE"/>
    <property type="match status" value="1"/>
</dbReference>
<gene>
    <name evidence="2" type="ORF">P409_15250</name>
</gene>
<evidence type="ECO:0000313" key="2">
    <source>
        <dbReference type="EMBL" id="KGM33537.1"/>
    </source>
</evidence>
<proteinExistence type="predicted"/>
<protein>
    <recommendedName>
        <fullName evidence="1">GP-PDE domain-containing protein</fullName>
    </recommendedName>
</protein>
<dbReference type="Pfam" id="PF03009">
    <property type="entry name" value="GDPD"/>
    <property type="match status" value="1"/>
</dbReference>
<name>A0A0A0D984_9PROT</name>